<dbReference type="RefSeq" id="WP_129018524.1">
    <property type="nucleotide sequence ID" value="NZ_SDDZ01000013.1"/>
</dbReference>
<dbReference type="InterPro" id="IPR014729">
    <property type="entry name" value="Rossmann-like_a/b/a_fold"/>
</dbReference>
<dbReference type="Proteomes" id="UP000289792">
    <property type="component" value="Unassembled WGS sequence"/>
</dbReference>
<evidence type="ECO:0000256" key="6">
    <source>
        <dbReference type="ARBA" id="ARBA00022917"/>
    </source>
</evidence>
<evidence type="ECO:0000313" key="13">
    <source>
        <dbReference type="EMBL" id="RXJ45526.1"/>
    </source>
</evidence>
<comment type="subunit">
    <text evidence="9">Monomer.</text>
</comment>
<keyword evidence="6 9" id="KW-0648">Protein biosynthesis</keyword>
<comment type="caution">
    <text evidence="13">The sequence shown here is derived from an EMBL/GenBank/DDBJ whole genome shotgun (WGS) entry which is preliminary data.</text>
</comment>
<dbReference type="GO" id="GO:0005524">
    <property type="term" value="F:ATP binding"/>
    <property type="evidence" value="ECO:0007669"/>
    <property type="project" value="UniProtKB-UniRule"/>
</dbReference>
<proteinExistence type="inferred from homology"/>
<comment type="subcellular location">
    <subcellularLocation>
        <location evidence="9">Cytoplasm</location>
    </subcellularLocation>
</comment>
<evidence type="ECO:0000256" key="2">
    <source>
        <dbReference type="ARBA" id="ARBA00022490"/>
    </source>
</evidence>
<feature type="short sequence motif" description="'HIGH' region" evidence="9">
    <location>
        <begin position="123"/>
        <end position="133"/>
    </location>
</feature>
<dbReference type="GO" id="GO:0004814">
    <property type="term" value="F:arginine-tRNA ligase activity"/>
    <property type="evidence" value="ECO:0007669"/>
    <property type="project" value="UniProtKB-UniRule"/>
</dbReference>
<evidence type="ECO:0000256" key="4">
    <source>
        <dbReference type="ARBA" id="ARBA00022741"/>
    </source>
</evidence>
<dbReference type="Pfam" id="PF05746">
    <property type="entry name" value="DALR_1"/>
    <property type="match status" value="1"/>
</dbReference>
<evidence type="ECO:0000256" key="3">
    <source>
        <dbReference type="ARBA" id="ARBA00022598"/>
    </source>
</evidence>
<keyword evidence="5 9" id="KW-0067">ATP-binding</keyword>
<dbReference type="Pfam" id="PF03485">
    <property type="entry name" value="Arg_tRNA_synt_N"/>
    <property type="match status" value="1"/>
</dbReference>
<feature type="domain" description="Arginyl tRNA synthetase N-terminal" evidence="12">
    <location>
        <begin position="5"/>
        <end position="86"/>
    </location>
</feature>
<sequence>MNLQETLSHQVKKAVHDIFGATLESVELQSTRKEFVGDITVVIFPMLRVVKGNPVQIGEQIGQYVLEKNDMVKSFNVVKGFLNIEIEDGHYLDIFQAIKDQKTYGFVTSKPEEKAVMVEYSSPNTNKPLHLGHIRNNLLGYSVAEILKASGKKVYKTQIINDRGIHICKSMLAWQRFGNGETPESTGLKGDKLVGNYYVKFDQEYKKEIQDLITQGKTEEDAKKQASIIVDAQEMLQKWEAGDAETVALWEKMNGWVYKGFDETYKRLGVDFDKLYYESQTYLLGKEFVAEGLKSGVFFEKEDGSVWCDLTADGLDEKIVLRSDGTAVYMTQDIGTAIQRVKDFPDVGGMVYTVGNEQEYHFQVLFLIIKKLGFEWAKNLFHLSYGMVDLPSGKMKSREGTVVDADDLIVEMAQTAEEISEELGKLEGYSDAEKEELYKSIGLGALKYYILKVDPRKRILFDPKESIDFQGNTGPFIQYTYARIQSILRKSDLGAVIDMHSISLHEKEKELIKQLLLFPEVIQNAAENHSPALVANYTYDLVKEFNSFYQNVSILGADNDNEKAFRVALSNKVAVTIKNAFGLLGIDVPERM</sequence>
<keyword evidence="2 9" id="KW-0963">Cytoplasm</keyword>
<dbReference type="NCBIfam" id="TIGR00456">
    <property type="entry name" value="argS"/>
    <property type="match status" value="1"/>
</dbReference>
<dbReference type="InterPro" id="IPR001278">
    <property type="entry name" value="Arg-tRNA-ligase"/>
</dbReference>
<dbReference type="Gene3D" id="3.30.1360.70">
    <property type="entry name" value="Arginyl tRNA synthetase N-terminal domain"/>
    <property type="match status" value="1"/>
</dbReference>
<dbReference type="SUPFAM" id="SSF55190">
    <property type="entry name" value="Arginyl-tRNA synthetase (ArgRS), N-terminal 'additional' domain"/>
    <property type="match status" value="1"/>
</dbReference>
<evidence type="ECO:0000313" key="14">
    <source>
        <dbReference type="Proteomes" id="UP000289792"/>
    </source>
</evidence>
<keyword evidence="4 9" id="KW-0547">Nucleotide-binding</keyword>
<keyword evidence="3 9" id="KW-0436">Ligase</keyword>
<dbReference type="Pfam" id="PF00750">
    <property type="entry name" value="tRNA-synt_1d"/>
    <property type="match status" value="1"/>
</dbReference>
<dbReference type="PANTHER" id="PTHR11956:SF5">
    <property type="entry name" value="ARGININE--TRNA LIGASE, CYTOPLASMIC"/>
    <property type="match status" value="1"/>
</dbReference>
<dbReference type="Gene3D" id="3.40.50.620">
    <property type="entry name" value="HUPs"/>
    <property type="match status" value="1"/>
</dbReference>
<dbReference type="InterPro" id="IPR005148">
    <property type="entry name" value="Arg-tRNA-synth_N"/>
</dbReference>
<evidence type="ECO:0000259" key="12">
    <source>
        <dbReference type="SMART" id="SM01016"/>
    </source>
</evidence>
<name>A0A4Q0XFM3_9FLAO</name>
<evidence type="ECO:0000256" key="1">
    <source>
        <dbReference type="ARBA" id="ARBA00005594"/>
    </source>
</evidence>
<comment type="similarity">
    <text evidence="1 9 10">Belongs to the class-I aminoacyl-tRNA synthetase family.</text>
</comment>
<comment type="catalytic activity">
    <reaction evidence="8 9">
        <text>tRNA(Arg) + L-arginine + ATP = L-arginyl-tRNA(Arg) + AMP + diphosphate</text>
        <dbReference type="Rhea" id="RHEA:20301"/>
        <dbReference type="Rhea" id="RHEA-COMP:9658"/>
        <dbReference type="Rhea" id="RHEA-COMP:9673"/>
        <dbReference type="ChEBI" id="CHEBI:30616"/>
        <dbReference type="ChEBI" id="CHEBI:32682"/>
        <dbReference type="ChEBI" id="CHEBI:33019"/>
        <dbReference type="ChEBI" id="CHEBI:78442"/>
        <dbReference type="ChEBI" id="CHEBI:78513"/>
        <dbReference type="ChEBI" id="CHEBI:456215"/>
        <dbReference type="EC" id="6.1.1.19"/>
    </reaction>
</comment>
<feature type="domain" description="DALR anticodon binding" evidence="11">
    <location>
        <begin position="477"/>
        <end position="592"/>
    </location>
</feature>
<organism evidence="13 14">
    <name type="scientific">Gelidibacter gilvus</name>
    <dbReference type="NCBI Taxonomy" id="59602"/>
    <lineage>
        <taxon>Bacteria</taxon>
        <taxon>Pseudomonadati</taxon>
        <taxon>Bacteroidota</taxon>
        <taxon>Flavobacteriia</taxon>
        <taxon>Flavobacteriales</taxon>
        <taxon>Flavobacteriaceae</taxon>
        <taxon>Gelidibacter</taxon>
    </lineage>
</organism>
<reference evidence="13 14" key="1">
    <citation type="submission" date="2019-01" db="EMBL/GenBank/DDBJ databases">
        <title>Genome sequence of the Antarctic species Gelidibacter gilvus ACAM 158(T).</title>
        <authorList>
            <person name="Bowman J.P."/>
        </authorList>
    </citation>
    <scope>NUCLEOTIDE SEQUENCE [LARGE SCALE GENOMIC DNA]</scope>
    <source>
        <strain evidence="13 14">IC158</strain>
    </source>
</reference>
<dbReference type="GO" id="GO:0005737">
    <property type="term" value="C:cytoplasm"/>
    <property type="evidence" value="ECO:0007669"/>
    <property type="project" value="UniProtKB-SubCell"/>
</dbReference>
<dbReference type="InterPro" id="IPR035684">
    <property type="entry name" value="ArgRS_core"/>
</dbReference>
<evidence type="ECO:0000256" key="8">
    <source>
        <dbReference type="ARBA" id="ARBA00049339"/>
    </source>
</evidence>
<dbReference type="PANTHER" id="PTHR11956">
    <property type="entry name" value="ARGINYL-TRNA SYNTHETASE"/>
    <property type="match status" value="1"/>
</dbReference>
<dbReference type="InterPro" id="IPR001412">
    <property type="entry name" value="aa-tRNA-synth_I_CS"/>
</dbReference>
<keyword evidence="7 9" id="KW-0030">Aminoacyl-tRNA synthetase</keyword>
<dbReference type="HAMAP" id="MF_00123">
    <property type="entry name" value="Arg_tRNA_synth"/>
    <property type="match status" value="1"/>
</dbReference>
<gene>
    <name evidence="9" type="primary">argS</name>
    <name evidence="13" type="ORF">ESZ48_16070</name>
</gene>
<keyword evidence="14" id="KW-1185">Reference proteome</keyword>
<dbReference type="SUPFAM" id="SSF52374">
    <property type="entry name" value="Nucleotidylyl transferase"/>
    <property type="match status" value="1"/>
</dbReference>
<dbReference type="EC" id="6.1.1.19" evidence="9"/>
<dbReference type="FunFam" id="3.40.50.620:FF:000125">
    <property type="entry name" value="Arginine--tRNA ligase"/>
    <property type="match status" value="1"/>
</dbReference>
<evidence type="ECO:0000256" key="10">
    <source>
        <dbReference type="RuleBase" id="RU363038"/>
    </source>
</evidence>
<dbReference type="PRINTS" id="PR01038">
    <property type="entry name" value="TRNASYNTHARG"/>
</dbReference>
<dbReference type="SUPFAM" id="SSF47323">
    <property type="entry name" value="Anticodon-binding domain of a subclass of class I aminoacyl-tRNA synthetases"/>
    <property type="match status" value="1"/>
</dbReference>
<protein>
    <recommendedName>
        <fullName evidence="9">Arginine--tRNA ligase</fullName>
        <ecNumber evidence="9">6.1.1.19</ecNumber>
    </recommendedName>
    <alternativeName>
        <fullName evidence="9">Arginyl-tRNA synthetase</fullName>
        <shortName evidence="9">ArgRS</shortName>
    </alternativeName>
</protein>
<dbReference type="InterPro" id="IPR008909">
    <property type="entry name" value="DALR_anticod-bd"/>
</dbReference>
<dbReference type="PROSITE" id="PS00178">
    <property type="entry name" value="AA_TRNA_LIGASE_I"/>
    <property type="match status" value="1"/>
</dbReference>
<dbReference type="EMBL" id="SDDZ01000013">
    <property type="protein sequence ID" value="RXJ45526.1"/>
    <property type="molecule type" value="Genomic_DNA"/>
</dbReference>
<dbReference type="AlphaFoldDB" id="A0A4Q0XFM3"/>
<evidence type="ECO:0000256" key="5">
    <source>
        <dbReference type="ARBA" id="ARBA00022840"/>
    </source>
</evidence>
<dbReference type="FunFam" id="1.10.730.10:FF:000006">
    <property type="entry name" value="Arginyl-tRNA synthetase 2, mitochondrial"/>
    <property type="match status" value="1"/>
</dbReference>
<dbReference type="OrthoDB" id="9805987at2"/>
<evidence type="ECO:0000256" key="7">
    <source>
        <dbReference type="ARBA" id="ARBA00023146"/>
    </source>
</evidence>
<accession>A0A4Q0XFM3</accession>
<dbReference type="SMART" id="SM00836">
    <property type="entry name" value="DALR_1"/>
    <property type="match status" value="1"/>
</dbReference>
<dbReference type="InterPro" id="IPR036695">
    <property type="entry name" value="Arg-tRNA-synth_N_sf"/>
</dbReference>
<dbReference type="SMART" id="SM01016">
    <property type="entry name" value="Arg_tRNA_synt_N"/>
    <property type="match status" value="1"/>
</dbReference>
<evidence type="ECO:0000259" key="11">
    <source>
        <dbReference type="SMART" id="SM00836"/>
    </source>
</evidence>
<dbReference type="GO" id="GO:0006420">
    <property type="term" value="P:arginyl-tRNA aminoacylation"/>
    <property type="evidence" value="ECO:0007669"/>
    <property type="project" value="UniProtKB-UniRule"/>
</dbReference>
<dbReference type="Gene3D" id="1.10.730.10">
    <property type="entry name" value="Isoleucyl-tRNA Synthetase, Domain 1"/>
    <property type="match status" value="1"/>
</dbReference>
<dbReference type="InterPro" id="IPR009080">
    <property type="entry name" value="tRNAsynth_Ia_anticodon-bd"/>
</dbReference>
<evidence type="ECO:0000256" key="9">
    <source>
        <dbReference type="HAMAP-Rule" id="MF_00123"/>
    </source>
</evidence>